<protein>
    <recommendedName>
        <fullName evidence="3">PIN domain-containing protein</fullName>
    </recommendedName>
</protein>
<evidence type="ECO:0008006" key="3">
    <source>
        <dbReference type="Google" id="ProtNLM"/>
    </source>
</evidence>
<dbReference type="SUPFAM" id="SSF88723">
    <property type="entry name" value="PIN domain-like"/>
    <property type="match status" value="1"/>
</dbReference>
<reference evidence="1 2" key="1">
    <citation type="submission" date="2019-12" db="EMBL/GenBank/DDBJ databases">
        <title>Genome sequenceing of Clostridium bovifaecis.</title>
        <authorList>
            <person name="Yao Y."/>
        </authorList>
    </citation>
    <scope>NUCLEOTIDE SEQUENCE [LARGE SCALE GENOMIC DNA]</scope>
    <source>
        <strain evidence="1 2">BXX</strain>
    </source>
</reference>
<name>A0A6I6F050_9CLOT</name>
<evidence type="ECO:0000313" key="2">
    <source>
        <dbReference type="Proteomes" id="UP000422764"/>
    </source>
</evidence>
<dbReference type="InterPro" id="IPR029060">
    <property type="entry name" value="PIN-like_dom_sf"/>
</dbReference>
<organism evidence="1 2">
    <name type="scientific">Clostridium bovifaecis</name>
    <dbReference type="NCBI Taxonomy" id="2184719"/>
    <lineage>
        <taxon>Bacteria</taxon>
        <taxon>Bacillati</taxon>
        <taxon>Bacillota</taxon>
        <taxon>Clostridia</taxon>
        <taxon>Eubacteriales</taxon>
        <taxon>Clostridiaceae</taxon>
        <taxon>Clostridium</taxon>
    </lineage>
</organism>
<proteinExistence type="predicted"/>
<accession>A0A6I6F050</accession>
<sequence length="195" mass="22929">MTNKEYLLDANIVIKIWKVCPHLFKDMKKARNLDFKISRYIAEELSIKEFTKFNGVQVLTERFLELLDHIIDVEIDDVSQLYPCNESVKSDLKKDIHIKEYNLKEDIHIRKYGSVKGAHIIKYDSQKNIYIINENKISKGDFSLIYACEVNKDYILVTEDKRLLSSAKFILDPAKVMNFDEFMEDLQVSLSYALY</sequence>
<dbReference type="AlphaFoldDB" id="A0A6I6F050"/>
<dbReference type="EMBL" id="CP046522">
    <property type="protein sequence ID" value="QGU94634.1"/>
    <property type="molecule type" value="Genomic_DNA"/>
</dbReference>
<gene>
    <name evidence="1" type="ORF">GOM49_05530</name>
</gene>
<keyword evidence="2" id="KW-1185">Reference proteome</keyword>
<dbReference type="Proteomes" id="UP000422764">
    <property type="component" value="Chromosome"/>
</dbReference>
<evidence type="ECO:0000313" key="1">
    <source>
        <dbReference type="EMBL" id="QGU94634.1"/>
    </source>
</evidence>